<sequence length="87" mass="9469">MRPLGVWLWAGVVTKGVGHRLVIEYSGTRFVARRFTSSGATRRALQVPATNADLEVGIADFAGHGKLVLLGVTKRLEFIDVPVHLTD</sequence>
<proteinExistence type="predicted"/>
<protein>
    <submittedName>
        <fullName evidence="1">Uncharacterized protein</fullName>
    </submittedName>
</protein>
<keyword evidence="2" id="KW-1185">Reference proteome</keyword>
<dbReference type="Proteomes" id="UP000002457">
    <property type="component" value="Chromosome"/>
</dbReference>
<evidence type="ECO:0000313" key="1">
    <source>
        <dbReference type="EMBL" id="ACL17580.1"/>
    </source>
</evidence>
<gene>
    <name evidence="1" type="ordered locus">Mpal_2294</name>
</gene>
<dbReference type="KEGG" id="mpl:Mpal_2294"/>
<accession>B8GE79</accession>
<dbReference type="HOGENOM" id="CLU_2476056_0_0_2"/>
<reference evidence="1 2" key="1">
    <citation type="journal article" date="2015" name="Genome Announc.">
        <title>Complete Genome Sequence of Methanosphaerula palustris E1-9CT, a Hydrogenotrophic Methanogen Isolated from a Minerotrophic Fen Peatland.</title>
        <authorList>
            <person name="Cadillo-Quiroz H."/>
            <person name="Browne P."/>
            <person name="Kyrpides N."/>
            <person name="Woyke T."/>
            <person name="Goodwin L."/>
            <person name="Detter C."/>
            <person name="Yavitt J.B."/>
            <person name="Zinder S.H."/>
        </authorList>
    </citation>
    <scope>NUCLEOTIDE SEQUENCE [LARGE SCALE GENOMIC DNA]</scope>
    <source>
        <strain evidence="2">ATCC BAA-1556 / DSM 19958 / E1-9c</strain>
    </source>
</reference>
<dbReference type="EMBL" id="CP001338">
    <property type="protein sequence ID" value="ACL17580.1"/>
    <property type="molecule type" value="Genomic_DNA"/>
</dbReference>
<dbReference type="AlphaFoldDB" id="B8GE79"/>
<organism evidence="1 2">
    <name type="scientific">Methanosphaerula palustris (strain ATCC BAA-1556 / DSM 19958 / E1-9c)</name>
    <dbReference type="NCBI Taxonomy" id="521011"/>
    <lineage>
        <taxon>Archaea</taxon>
        <taxon>Methanobacteriati</taxon>
        <taxon>Methanobacteriota</taxon>
        <taxon>Stenosarchaea group</taxon>
        <taxon>Methanomicrobia</taxon>
        <taxon>Methanomicrobiales</taxon>
        <taxon>Methanoregulaceae</taxon>
        <taxon>Methanosphaerula</taxon>
    </lineage>
</organism>
<evidence type="ECO:0000313" key="2">
    <source>
        <dbReference type="Proteomes" id="UP000002457"/>
    </source>
</evidence>
<name>B8GE79_METPE</name>